<keyword evidence="2" id="KW-0812">Transmembrane</keyword>
<dbReference type="EMBL" id="VMFF01000054">
    <property type="protein sequence ID" value="TSC65282.1"/>
    <property type="molecule type" value="Genomic_DNA"/>
</dbReference>
<dbReference type="Pfam" id="PF18915">
    <property type="entry name" value="DUF5667"/>
    <property type="match status" value="1"/>
</dbReference>
<reference evidence="4 5" key="1">
    <citation type="submission" date="2017-07" db="EMBL/GenBank/DDBJ databases">
        <title>Mechanisms for carbon and nitrogen cycling indicate functional differentiation within the Candidate Phyla Radiation.</title>
        <authorList>
            <person name="Danczak R.E."/>
            <person name="Johnston M.D."/>
            <person name="Kenah C."/>
            <person name="Slattery M."/>
            <person name="Wrighton K.C."/>
            <person name="Wilkins M.J."/>
        </authorList>
    </citation>
    <scope>NUCLEOTIDE SEQUENCE [LARGE SCALE GENOMIC DNA]</scope>
    <source>
        <strain evidence="4">Gr01-1014_77</strain>
    </source>
</reference>
<feature type="region of interest" description="Disordered" evidence="1">
    <location>
        <begin position="194"/>
        <end position="248"/>
    </location>
</feature>
<feature type="transmembrane region" description="Helical" evidence="2">
    <location>
        <begin position="61"/>
        <end position="82"/>
    </location>
</feature>
<keyword evidence="2" id="KW-0472">Membrane</keyword>
<evidence type="ECO:0000313" key="4">
    <source>
        <dbReference type="EMBL" id="TSC65282.1"/>
    </source>
</evidence>
<dbReference type="AlphaFoldDB" id="A0A554JAB7"/>
<name>A0A554JAB7_9BACT</name>
<evidence type="ECO:0000256" key="2">
    <source>
        <dbReference type="SAM" id="Phobius"/>
    </source>
</evidence>
<keyword evidence="2" id="KW-1133">Transmembrane helix</keyword>
<evidence type="ECO:0000313" key="5">
    <source>
        <dbReference type="Proteomes" id="UP000319613"/>
    </source>
</evidence>
<dbReference type="Proteomes" id="UP000319613">
    <property type="component" value="Unassembled WGS sequence"/>
</dbReference>
<proteinExistence type="predicted"/>
<evidence type="ECO:0000256" key="1">
    <source>
        <dbReference type="SAM" id="MobiDB-lite"/>
    </source>
</evidence>
<protein>
    <recommendedName>
        <fullName evidence="3">DUF5667 domain-containing protein</fullName>
    </recommendedName>
</protein>
<sequence>MNNERFEKLIATLRSVSLSSEEKAEMLRNIKIAVASDALKEELKPRPFYSFSFAFFRTNRYAIAVVCLVVLVFSSAGISQAAEKSLPGDFLYPVKTQINEKIKTSFANTPAKKVKVESDLTIERLKEAEALSSQGKLDNQKKESITKSLTRHSEKFDMNISEVKEHVSDDAALELDDNLGLSLVGHTDVLDKLSEDKEYEEDNKSESKIESEKPEQSFENSKRDSKKVLKELKNRAEKSSHRKENRDK</sequence>
<evidence type="ECO:0000259" key="3">
    <source>
        <dbReference type="Pfam" id="PF18915"/>
    </source>
</evidence>
<accession>A0A554JAB7</accession>
<gene>
    <name evidence="4" type="ORF">G01um101477_542</name>
</gene>
<organism evidence="4 5">
    <name type="scientific">Candidatus Doudnabacteria bacterium Gr01-1014_77</name>
    <dbReference type="NCBI Taxonomy" id="2017133"/>
    <lineage>
        <taxon>Bacteria</taxon>
        <taxon>Candidatus Doudnaibacteriota</taxon>
    </lineage>
</organism>
<comment type="caution">
    <text evidence="4">The sequence shown here is derived from an EMBL/GenBank/DDBJ whole genome shotgun (WGS) entry which is preliminary data.</text>
</comment>
<dbReference type="InterPro" id="IPR043725">
    <property type="entry name" value="DUF5667"/>
</dbReference>
<feature type="domain" description="DUF5667" evidence="3">
    <location>
        <begin position="85"/>
        <end position="178"/>
    </location>
</feature>